<feature type="domain" description="Flagellar hook-length control protein-like C-terminal" evidence="5">
    <location>
        <begin position="371"/>
        <end position="453"/>
    </location>
</feature>
<dbReference type="InterPro" id="IPR052563">
    <property type="entry name" value="FliK"/>
</dbReference>
<feature type="compositionally biased region" description="Polar residues" evidence="4">
    <location>
        <begin position="152"/>
        <end position="169"/>
    </location>
</feature>
<dbReference type="InterPro" id="IPR001635">
    <property type="entry name" value="Flag_hook_Flik"/>
</dbReference>
<dbReference type="AlphaFoldDB" id="A0A5S4EKI6"/>
<dbReference type="Gene3D" id="3.30.750.140">
    <property type="match status" value="1"/>
</dbReference>
<dbReference type="GO" id="GO:0044780">
    <property type="term" value="P:bacterial-type flagellum assembly"/>
    <property type="evidence" value="ECO:0007669"/>
    <property type="project" value="InterPro"/>
</dbReference>
<comment type="similarity">
    <text evidence="2">Belongs to the FliK family.</text>
</comment>
<dbReference type="CDD" id="cd17470">
    <property type="entry name" value="T3SS_Flik_C"/>
    <property type="match status" value="1"/>
</dbReference>
<dbReference type="EMBL" id="SWAD01000074">
    <property type="protein sequence ID" value="TMQ75826.1"/>
    <property type="molecule type" value="Genomic_DNA"/>
</dbReference>
<proteinExistence type="inferred from homology"/>
<organism evidence="6 7">
    <name type="scientific">Candidatus Accumulibacter phosphatis</name>
    <dbReference type="NCBI Taxonomy" id="327160"/>
    <lineage>
        <taxon>Bacteria</taxon>
        <taxon>Pseudomonadati</taxon>
        <taxon>Pseudomonadota</taxon>
        <taxon>Betaproteobacteria</taxon>
        <taxon>Candidatus Accumulibacter</taxon>
    </lineage>
</organism>
<feature type="region of interest" description="Disordered" evidence="4">
    <location>
        <begin position="151"/>
        <end position="331"/>
    </location>
</feature>
<accession>A0A5S4EKI6</accession>
<reference evidence="6 7" key="1">
    <citation type="submission" date="2019-04" db="EMBL/GenBank/DDBJ databases">
        <title>A novel phosphate-accumulating bacterium identified in bioreactor for phosphate removal from wastewater.</title>
        <authorList>
            <person name="Kotlyarov R.Y."/>
            <person name="Beletsky A.V."/>
            <person name="Kallistova A.Y."/>
            <person name="Dorofeev A.G."/>
            <person name="Nikolaev Y.Y."/>
            <person name="Pimenov N.V."/>
            <person name="Ravin N.V."/>
            <person name="Mardanov A.V."/>
        </authorList>
    </citation>
    <scope>NUCLEOTIDE SEQUENCE [LARGE SCALE GENOMIC DNA]</scope>
    <source>
        <strain evidence="6 7">Bin19</strain>
    </source>
</reference>
<evidence type="ECO:0000259" key="5">
    <source>
        <dbReference type="Pfam" id="PF02120"/>
    </source>
</evidence>
<dbReference type="RefSeq" id="WP_138678561.1">
    <property type="nucleotide sequence ID" value="NZ_SWAD01000074.1"/>
</dbReference>
<dbReference type="InterPro" id="IPR021136">
    <property type="entry name" value="Flagellar_hook_control-like_C"/>
</dbReference>
<comment type="function">
    <text evidence="1">Controls the length of the flagellar hook.</text>
</comment>
<dbReference type="PANTHER" id="PTHR37533">
    <property type="entry name" value="FLAGELLAR HOOK-LENGTH CONTROL PROTEIN"/>
    <property type="match status" value="1"/>
</dbReference>
<evidence type="ECO:0000313" key="6">
    <source>
        <dbReference type="EMBL" id="TMQ75826.1"/>
    </source>
</evidence>
<evidence type="ECO:0000256" key="1">
    <source>
        <dbReference type="ARBA" id="ARBA00003944"/>
    </source>
</evidence>
<dbReference type="GO" id="GO:0009424">
    <property type="term" value="C:bacterial-type flagellum hook"/>
    <property type="evidence" value="ECO:0007669"/>
    <property type="project" value="InterPro"/>
</dbReference>
<dbReference type="PANTHER" id="PTHR37533:SF2">
    <property type="entry name" value="FLAGELLAR HOOK-LENGTH CONTROL PROTEIN"/>
    <property type="match status" value="1"/>
</dbReference>
<feature type="region of interest" description="Disordered" evidence="4">
    <location>
        <begin position="103"/>
        <end position="122"/>
    </location>
</feature>
<dbReference type="Proteomes" id="UP000306324">
    <property type="component" value="Unassembled WGS sequence"/>
</dbReference>
<evidence type="ECO:0000256" key="2">
    <source>
        <dbReference type="ARBA" id="ARBA00009149"/>
    </source>
</evidence>
<dbReference type="PRINTS" id="PR01007">
    <property type="entry name" value="FLGHOOKFLIK"/>
</dbReference>
<feature type="region of interest" description="Disordered" evidence="4">
    <location>
        <begin position="449"/>
        <end position="477"/>
    </location>
</feature>
<feature type="region of interest" description="Disordered" evidence="4">
    <location>
        <begin position="1"/>
        <end position="32"/>
    </location>
</feature>
<evidence type="ECO:0000256" key="3">
    <source>
        <dbReference type="ARBA" id="ARBA00022795"/>
    </source>
</evidence>
<keyword evidence="6" id="KW-0966">Cell projection</keyword>
<protein>
    <submittedName>
        <fullName evidence="6">Flagellar hook-length control protein FliK</fullName>
    </submittedName>
</protein>
<dbReference type="Pfam" id="PF02120">
    <property type="entry name" value="Flg_hook"/>
    <property type="match status" value="1"/>
</dbReference>
<dbReference type="InterPro" id="IPR038610">
    <property type="entry name" value="FliK-like_C_sf"/>
</dbReference>
<keyword evidence="3" id="KW-1005">Bacterial flagellum biogenesis</keyword>
<dbReference type="OrthoDB" id="8596319at2"/>
<evidence type="ECO:0000256" key="4">
    <source>
        <dbReference type="SAM" id="MobiDB-lite"/>
    </source>
</evidence>
<name>A0A5S4EKI6_9PROT</name>
<comment type="caution">
    <text evidence="6">The sequence shown here is derived from an EMBL/GenBank/DDBJ whole genome shotgun (WGS) entry which is preliminary data.</text>
</comment>
<gene>
    <name evidence="6" type="ORF">ACCUM_0423</name>
</gene>
<feature type="compositionally biased region" description="Polar residues" evidence="4">
    <location>
        <begin position="263"/>
        <end position="272"/>
    </location>
</feature>
<sequence length="500" mass="51970">MTLAVVSASFQPPLQAKSVEDTDPPATDPQKHGLDFASILLGLPVIATGPLPEDDKPANHEKVIDDAGTVTAAADPQFLATLGYLPSPDRSEVASNPEIAPSLPIRSEAPLPSRFSGLGPDTLEIRAKSSNDRQQLASTLLAADDKPAKFAVSQSTIPSTKQSGTNTPQLRDPASNPGTLAAMPSPAQAGTNTFELRDPASNPGTLAAKPSPAQVGTNTFELRDPASNPGTLAAMPSPAQAGTNTFELRDPASNPGTLAAMPSPTQSGSNTFALRDPASNPGTLAAMASPTQSGTKTFELRDPASQPNTLSTIPFPEPGSNTTELRDPASSLSTLAAVPGNAVSGATVTDGTTDHLRTPLRDPSWAGDLGQKLLWFASNEKQLAQLTLHPPQLGSIEITLNLDKDAATAHFVSPHADVRGAIETAVPRLREMFAGTGIELGQVSIGSESFRQQPDGQRESSHRPRPQADNAILDSDSANGLLSGKSFVAQRGRGLIDIFA</sequence>
<keyword evidence="6" id="KW-0969">Cilium</keyword>
<evidence type="ECO:0000313" key="7">
    <source>
        <dbReference type="Proteomes" id="UP000306324"/>
    </source>
</evidence>
<keyword evidence="7" id="KW-1185">Reference proteome</keyword>
<keyword evidence="6" id="KW-0282">Flagellum</keyword>